<feature type="compositionally biased region" description="Basic and acidic residues" evidence="1">
    <location>
        <begin position="35"/>
        <end position="48"/>
    </location>
</feature>
<organism evidence="2 3">
    <name type="scientific">Cinchona calisaya</name>
    <dbReference type="NCBI Taxonomy" id="153742"/>
    <lineage>
        <taxon>Eukaryota</taxon>
        <taxon>Viridiplantae</taxon>
        <taxon>Streptophyta</taxon>
        <taxon>Embryophyta</taxon>
        <taxon>Tracheophyta</taxon>
        <taxon>Spermatophyta</taxon>
        <taxon>Magnoliopsida</taxon>
        <taxon>eudicotyledons</taxon>
        <taxon>Gunneridae</taxon>
        <taxon>Pentapetalae</taxon>
        <taxon>asterids</taxon>
        <taxon>lamiids</taxon>
        <taxon>Gentianales</taxon>
        <taxon>Rubiaceae</taxon>
        <taxon>Cinchonoideae</taxon>
        <taxon>Cinchoneae</taxon>
        <taxon>Cinchona</taxon>
    </lineage>
</organism>
<dbReference type="AlphaFoldDB" id="A0ABD2Z0X5"/>
<protein>
    <submittedName>
        <fullName evidence="2">Uncharacterized protein</fullName>
    </submittedName>
</protein>
<accession>A0ABD2Z0X5</accession>
<dbReference type="Proteomes" id="UP001630127">
    <property type="component" value="Unassembled WGS sequence"/>
</dbReference>
<name>A0ABD2Z0X5_9GENT</name>
<dbReference type="EMBL" id="JBJUIK010000011">
    <property type="protein sequence ID" value="KAL3513164.1"/>
    <property type="molecule type" value="Genomic_DNA"/>
</dbReference>
<gene>
    <name evidence="2" type="ORF">ACH5RR_025881</name>
</gene>
<comment type="caution">
    <text evidence="2">The sequence shown here is derived from an EMBL/GenBank/DDBJ whole genome shotgun (WGS) entry which is preliminary data.</text>
</comment>
<feature type="region of interest" description="Disordered" evidence="1">
    <location>
        <begin position="31"/>
        <end position="61"/>
    </location>
</feature>
<reference evidence="2 3" key="1">
    <citation type="submission" date="2024-11" db="EMBL/GenBank/DDBJ databases">
        <title>A near-complete genome assembly of Cinchona calisaya.</title>
        <authorList>
            <person name="Lian D.C."/>
            <person name="Zhao X.W."/>
            <person name="Wei L."/>
        </authorList>
    </citation>
    <scope>NUCLEOTIDE SEQUENCE [LARGE SCALE GENOMIC DNA]</scope>
    <source>
        <tissue evidence="2">Nenye</tissue>
    </source>
</reference>
<evidence type="ECO:0000256" key="1">
    <source>
        <dbReference type="SAM" id="MobiDB-lite"/>
    </source>
</evidence>
<evidence type="ECO:0000313" key="2">
    <source>
        <dbReference type="EMBL" id="KAL3513164.1"/>
    </source>
</evidence>
<evidence type="ECO:0000313" key="3">
    <source>
        <dbReference type="Proteomes" id="UP001630127"/>
    </source>
</evidence>
<proteinExistence type="predicted"/>
<keyword evidence="3" id="KW-1185">Reference proteome</keyword>
<sequence>MELTRNRSLALDVFSTNIGAAIAPHTEIVKAQTPIDRKDKNEARRGRDSTNLNSGAGDGSTFSNMESSGYSLGIHSSSSDIFINGIATTVNKETYFLMPIVVPTT</sequence>
<feature type="compositionally biased region" description="Polar residues" evidence="1">
    <location>
        <begin position="49"/>
        <end position="61"/>
    </location>
</feature>